<feature type="domain" description="DUF7507" evidence="2">
    <location>
        <begin position="315"/>
        <end position="412"/>
    </location>
</feature>
<evidence type="ECO:0000256" key="1">
    <source>
        <dbReference type="SAM" id="MobiDB-lite"/>
    </source>
</evidence>
<dbReference type="InterPro" id="IPR047589">
    <property type="entry name" value="DUF11_rpt"/>
</dbReference>
<feature type="domain" description="DUF7507" evidence="2">
    <location>
        <begin position="193"/>
        <end position="290"/>
    </location>
</feature>
<comment type="caution">
    <text evidence="3">The sequence shown here is derived from an EMBL/GenBank/DDBJ whole genome shotgun (WGS) entry which is preliminary data.</text>
</comment>
<dbReference type="GO" id="GO:0005975">
    <property type="term" value="P:carbohydrate metabolic process"/>
    <property type="evidence" value="ECO:0007669"/>
    <property type="project" value="UniProtKB-ARBA"/>
</dbReference>
<evidence type="ECO:0000259" key="2">
    <source>
        <dbReference type="Pfam" id="PF24346"/>
    </source>
</evidence>
<dbReference type="InterPro" id="IPR055354">
    <property type="entry name" value="DUF7507"/>
</dbReference>
<feature type="domain" description="DUF7507" evidence="2">
    <location>
        <begin position="684"/>
        <end position="743"/>
    </location>
</feature>
<name>A0A2A6FN23_9MICO</name>
<accession>A0A2A6FN23</accession>
<dbReference type="PANTHER" id="PTHR34819:SF5">
    <property type="entry name" value="CONSERVED REPEAT DOMAIN PROTEIN"/>
    <property type="match status" value="1"/>
</dbReference>
<sequence>DQPLAPNGTLTCTAGPYVVTQADIDRGSRIVSSAVASGQAPTLPGEATPARTVSAASTSGGVTIVQSPALSVVKSATPSSVSRAGERVSYSFIVTNSGNMTMSDVRVVDALTAPAGPALTVTCPAGRQSLAPGDVLVCTSGQYVVTQADIDNGRVASTMTVSGQTATPPGGTVPARTTSESSSSGVVTVAQASALSVVRSAAPVTASRAGDRVSYSFVVTNTGNVTMSDIRVVDELVAPAGPALTVTCPTQSLAPGATLRCTAGPYVVTQADVDRGRVESRAVASGQAPTPAGGTAPERTVSEGSSLGTVTIAHAPALSVVRSATPATVSRVTERVSYSFAVTNRGNVTMSDIQVVDTLAAAAGGVTVTCPTQSLAPDATLTCTGSYVMAQVDIDRGARLTGTATASGQAPTPAGGTAPARTVSEGSSSGIVTVTQSPNLSVVKSVTPTRVSRAGESVSYSFVVTNTGNVTMSEIRVEDALAGSAGSALTITCPAAGQPLAPGGTLLCTAAAYVVTQADADRGRVVSAARASGQAPTPTGGAVPARTVSEASSAGVVMITQTPALSVVRSVAPATLSRAGASVSYSFVVTNTGNVTMSEIRVADSLAAAAGGLTVTCPAQSLAPSATLTCAGSYVSVQADIDRGARLTGTAVASGQAPTPLEGTAPARTVSAGSSAGVVSVTRTPGLSVVKSATPATVSRAGDRVSYSFVVTNTGNVMMSDIRVQDVLSAPAGPGLTVTCPTQSLAP</sequence>
<dbReference type="Pfam" id="PF24346">
    <property type="entry name" value="DUF7507"/>
    <property type="match status" value="6"/>
</dbReference>
<dbReference type="NCBIfam" id="TIGR01451">
    <property type="entry name" value="B_ant_repeat"/>
    <property type="match status" value="3"/>
</dbReference>
<dbReference type="InterPro" id="IPR051172">
    <property type="entry name" value="Chlamydia_OmcB"/>
</dbReference>
<gene>
    <name evidence="3" type="ORF">B5766_12135</name>
</gene>
<feature type="domain" description="DUF7507" evidence="2">
    <location>
        <begin position="437"/>
        <end position="537"/>
    </location>
</feature>
<feature type="region of interest" description="Disordered" evidence="1">
    <location>
        <begin position="278"/>
        <end position="303"/>
    </location>
</feature>
<dbReference type="InterPro" id="IPR013783">
    <property type="entry name" value="Ig-like_fold"/>
</dbReference>
<protein>
    <recommendedName>
        <fullName evidence="2">DUF7507 domain-containing protein</fullName>
    </recommendedName>
</protein>
<feature type="non-terminal residue" evidence="3">
    <location>
        <position position="1"/>
    </location>
</feature>
<feature type="compositionally biased region" description="Low complexity" evidence="1">
    <location>
        <begin position="403"/>
        <end position="422"/>
    </location>
</feature>
<evidence type="ECO:0000313" key="4">
    <source>
        <dbReference type="Proteomes" id="UP000219994"/>
    </source>
</evidence>
<feature type="domain" description="DUF7507" evidence="2">
    <location>
        <begin position="562"/>
        <end position="659"/>
    </location>
</feature>
<dbReference type="EMBL" id="NAEP01000057">
    <property type="protein sequence ID" value="PDQ34285.1"/>
    <property type="molecule type" value="Genomic_DNA"/>
</dbReference>
<dbReference type="Proteomes" id="UP000219994">
    <property type="component" value="Unassembled WGS sequence"/>
</dbReference>
<dbReference type="Gene3D" id="2.60.40.10">
    <property type="entry name" value="Immunoglobulins"/>
    <property type="match status" value="1"/>
</dbReference>
<evidence type="ECO:0000313" key="3">
    <source>
        <dbReference type="EMBL" id="PDQ34285.1"/>
    </source>
</evidence>
<dbReference type="PANTHER" id="PTHR34819">
    <property type="entry name" value="LARGE CYSTEINE-RICH PERIPLASMIC PROTEIN OMCB"/>
    <property type="match status" value="1"/>
</dbReference>
<feature type="region of interest" description="Disordered" evidence="1">
    <location>
        <begin position="161"/>
        <end position="184"/>
    </location>
</feature>
<dbReference type="AlphaFoldDB" id="A0A2A6FN23"/>
<reference evidence="4" key="1">
    <citation type="submission" date="2017-03" db="EMBL/GenBank/DDBJ databases">
        <authorList>
            <person name="Lund M.B."/>
        </authorList>
    </citation>
    <scope>NUCLEOTIDE SEQUENCE [LARGE SCALE GENOMIC DNA]</scope>
</reference>
<feature type="domain" description="DUF7507" evidence="2">
    <location>
        <begin position="67"/>
        <end position="167"/>
    </location>
</feature>
<proteinExistence type="predicted"/>
<feature type="non-terminal residue" evidence="3">
    <location>
        <position position="747"/>
    </location>
</feature>
<feature type="region of interest" description="Disordered" evidence="1">
    <location>
        <begin position="403"/>
        <end position="429"/>
    </location>
</feature>
<organism evidence="3 4">
    <name type="scientific">Candidatus Lumbricidiphila eiseniae</name>
    <dbReference type="NCBI Taxonomy" id="1969409"/>
    <lineage>
        <taxon>Bacteria</taxon>
        <taxon>Bacillati</taxon>
        <taxon>Actinomycetota</taxon>
        <taxon>Actinomycetes</taxon>
        <taxon>Micrococcales</taxon>
        <taxon>Microbacteriaceae</taxon>
        <taxon>Candidatus Lumbricidiphila</taxon>
    </lineage>
</organism>